<reference evidence="2" key="1">
    <citation type="journal article" date="2022" name="Mol. Ecol. Resour.">
        <title>The genomes of chicory, endive, great burdock and yacon provide insights into Asteraceae palaeo-polyploidization history and plant inulin production.</title>
        <authorList>
            <person name="Fan W."/>
            <person name="Wang S."/>
            <person name="Wang H."/>
            <person name="Wang A."/>
            <person name="Jiang F."/>
            <person name="Liu H."/>
            <person name="Zhao H."/>
            <person name="Xu D."/>
            <person name="Zhang Y."/>
        </authorList>
    </citation>
    <scope>NUCLEOTIDE SEQUENCE [LARGE SCALE GENOMIC DNA]</scope>
    <source>
        <strain evidence="2">cv. Punajuju</strain>
    </source>
</reference>
<dbReference type="Proteomes" id="UP001055811">
    <property type="component" value="Linkage Group LG09"/>
</dbReference>
<accession>A0ACB8YZ73</accession>
<comment type="caution">
    <text evidence="1">The sequence shown here is derived from an EMBL/GenBank/DDBJ whole genome shotgun (WGS) entry which is preliminary data.</text>
</comment>
<evidence type="ECO:0000313" key="1">
    <source>
        <dbReference type="EMBL" id="KAI3690408.1"/>
    </source>
</evidence>
<gene>
    <name evidence="1" type="ORF">L2E82_48433</name>
</gene>
<keyword evidence="2" id="KW-1185">Reference proteome</keyword>
<sequence>MMLPLTVCRLRQFLKKHNSKPSPSSSFDSNFRDRIEFDAGLWRSILVPDGDVSGLLGLWGKDGKICFLISVLTLYVSDGLPPVTSLETERKDRKLWEELQDGRDQTQLDNCDVEGVHVNGRNNLLVLKEALRCDRSKNYRLVVESCRLYSKVHNEIKEEKIRYENMLETLVNTLCLLVAIFKSLVDP</sequence>
<organism evidence="1 2">
    <name type="scientific">Cichorium intybus</name>
    <name type="common">Chicory</name>
    <dbReference type="NCBI Taxonomy" id="13427"/>
    <lineage>
        <taxon>Eukaryota</taxon>
        <taxon>Viridiplantae</taxon>
        <taxon>Streptophyta</taxon>
        <taxon>Embryophyta</taxon>
        <taxon>Tracheophyta</taxon>
        <taxon>Spermatophyta</taxon>
        <taxon>Magnoliopsida</taxon>
        <taxon>eudicotyledons</taxon>
        <taxon>Gunneridae</taxon>
        <taxon>Pentapetalae</taxon>
        <taxon>asterids</taxon>
        <taxon>campanulids</taxon>
        <taxon>Asterales</taxon>
        <taxon>Asteraceae</taxon>
        <taxon>Cichorioideae</taxon>
        <taxon>Cichorieae</taxon>
        <taxon>Cichoriinae</taxon>
        <taxon>Cichorium</taxon>
    </lineage>
</organism>
<evidence type="ECO:0000313" key="2">
    <source>
        <dbReference type="Proteomes" id="UP001055811"/>
    </source>
</evidence>
<protein>
    <submittedName>
        <fullName evidence="1">Uncharacterized protein</fullName>
    </submittedName>
</protein>
<dbReference type="EMBL" id="CM042017">
    <property type="protein sequence ID" value="KAI3690408.1"/>
    <property type="molecule type" value="Genomic_DNA"/>
</dbReference>
<reference evidence="1 2" key="2">
    <citation type="journal article" date="2022" name="Mol. Ecol. Resour.">
        <title>The genomes of chicory, endive, great burdock and yacon provide insights into Asteraceae paleo-polyploidization history and plant inulin production.</title>
        <authorList>
            <person name="Fan W."/>
            <person name="Wang S."/>
            <person name="Wang H."/>
            <person name="Wang A."/>
            <person name="Jiang F."/>
            <person name="Liu H."/>
            <person name="Zhao H."/>
            <person name="Xu D."/>
            <person name="Zhang Y."/>
        </authorList>
    </citation>
    <scope>NUCLEOTIDE SEQUENCE [LARGE SCALE GENOMIC DNA]</scope>
    <source>
        <strain evidence="2">cv. Punajuju</strain>
        <tissue evidence="1">Leaves</tissue>
    </source>
</reference>
<proteinExistence type="predicted"/>
<name>A0ACB8YZ73_CICIN</name>